<gene>
    <name evidence="1" type="ORF">PNOK_0629500</name>
</gene>
<reference evidence="1 2" key="1">
    <citation type="journal article" date="2017" name="Mol. Ecol.">
        <title>Comparative and population genomic landscape of Phellinus noxius: A hypervariable fungus causing root rot in trees.</title>
        <authorList>
            <person name="Chung C.L."/>
            <person name="Lee T.J."/>
            <person name="Akiba M."/>
            <person name="Lee H.H."/>
            <person name="Kuo T.H."/>
            <person name="Liu D."/>
            <person name="Ke H.M."/>
            <person name="Yokoi T."/>
            <person name="Roa M.B."/>
            <person name="Lu M.J."/>
            <person name="Chang Y.Y."/>
            <person name="Ann P.J."/>
            <person name="Tsai J.N."/>
            <person name="Chen C.Y."/>
            <person name="Tzean S.S."/>
            <person name="Ota Y."/>
            <person name="Hattori T."/>
            <person name="Sahashi N."/>
            <person name="Liou R.F."/>
            <person name="Kikuchi T."/>
            <person name="Tsai I.J."/>
        </authorList>
    </citation>
    <scope>NUCLEOTIDE SEQUENCE [LARGE SCALE GENOMIC DNA]</scope>
    <source>
        <strain evidence="1 2">FFPRI411160</strain>
    </source>
</reference>
<name>A0A286UE66_9AGAM</name>
<evidence type="ECO:0000313" key="2">
    <source>
        <dbReference type="Proteomes" id="UP000217199"/>
    </source>
</evidence>
<dbReference type="Proteomes" id="UP000217199">
    <property type="component" value="Unassembled WGS sequence"/>
</dbReference>
<dbReference type="EMBL" id="NBII01000006">
    <property type="protein sequence ID" value="PAV17809.1"/>
    <property type="molecule type" value="Genomic_DNA"/>
</dbReference>
<evidence type="ECO:0000313" key="1">
    <source>
        <dbReference type="EMBL" id="PAV17809.1"/>
    </source>
</evidence>
<keyword evidence="2" id="KW-1185">Reference proteome</keyword>
<dbReference type="AlphaFoldDB" id="A0A286UE66"/>
<organism evidence="1 2">
    <name type="scientific">Pyrrhoderma noxium</name>
    <dbReference type="NCBI Taxonomy" id="2282107"/>
    <lineage>
        <taxon>Eukaryota</taxon>
        <taxon>Fungi</taxon>
        <taxon>Dikarya</taxon>
        <taxon>Basidiomycota</taxon>
        <taxon>Agaricomycotina</taxon>
        <taxon>Agaricomycetes</taxon>
        <taxon>Hymenochaetales</taxon>
        <taxon>Hymenochaetaceae</taxon>
        <taxon>Pyrrhoderma</taxon>
    </lineage>
</organism>
<dbReference type="InParanoid" id="A0A286UE66"/>
<accession>A0A286UE66</accession>
<sequence length="179" mass="20124">MSSPEIKSESPALTPPPLEIGAIYAILFNRLYEGNWHWSICVATTHTKVTCINAIQPNTMDLSQWVLEIKELDLSMPQLVCVAVRIGIQDSDSEDLMPTVEEVLRPIPMSIPSIDKDIEPKFTCRVWWREAVRKLSSFGLIECGDVDLLEKECKAFAGQNLPERGKDKCFLIHTASVSH</sequence>
<protein>
    <submittedName>
        <fullName evidence="1">Uncharacterized protein</fullName>
    </submittedName>
</protein>
<proteinExistence type="predicted"/>
<comment type="caution">
    <text evidence="1">The sequence shown here is derived from an EMBL/GenBank/DDBJ whole genome shotgun (WGS) entry which is preliminary data.</text>
</comment>
<dbReference type="OrthoDB" id="3016366at2759"/>